<proteinExistence type="predicted"/>
<comment type="caution">
    <text evidence="1">The sequence shown here is derived from an EMBL/GenBank/DDBJ whole genome shotgun (WGS) entry which is preliminary data.</text>
</comment>
<protein>
    <submittedName>
        <fullName evidence="1">Uncharacterized protein</fullName>
    </submittedName>
</protein>
<dbReference type="AlphaFoldDB" id="A0A8K0K670"/>
<name>A0A8K0K670_LADFU</name>
<sequence length="91" mass="10848">MWRGDAGYSKKREPTLMMKKESGRPLFLMKFNFHIFSKLKEFLGGKIISDDEEVKEMVEKWLREVEREVLDTGMQNLVPRLQKCIDLKGRR</sequence>
<dbReference type="InterPro" id="IPR036397">
    <property type="entry name" value="RNaseH_sf"/>
</dbReference>
<organism evidence="1 2">
    <name type="scientific">Ladona fulva</name>
    <name type="common">Scarce chaser dragonfly</name>
    <name type="synonym">Libellula fulva</name>
    <dbReference type="NCBI Taxonomy" id="123851"/>
    <lineage>
        <taxon>Eukaryota</taxon>
        <taxon>Metazoa</taxon>
        <taxon>Ecdysozoa</taxon>
        <taxon>Arthropoda</taxon>
        <taxon>Hexapoda</taxon>
        <taxon>Insecta</taxon>
        <taxon>Pterygota</taxon>
        <taxon>Palaeoptera</taxon>
        <taxon>Odonata</taxon>
        <taxon>Epiprocta</taxon>
        <taxon>Anisoptera</taxon>
        <taxon>Libelluloidea</taxon>
        <taxon>Libellulidae</taxon>
        <taxon>Ladona</taxon>
    </lineage>
</organism>
<gene>
    <name evidence="1" type="ORF">J437_LFUL008304</name>
</gene>
<keyword evidence="2" id="KW-1185">Reference proteome</keyword>
<dbReference type="GO" id="GO:0003676">
    <property type="term" value="F:nucleic acid binding"/>
    <property type="evidence" value="ECO:0007669"/>
    <property type="project" value="InterPro"/>
</dbReference>
<dbReference type="OrthoDB" id="616263at2759"/>
<accession>A0A8K0K670</accession>
<dbReference type="Gene3D" id="3.30.420.10">
    <property type="entry name" value="Ribonuclease H-like superfamily/Ribonuclease H"/>
    <property type="match status" value="1"/>
</dbReference>
<reference evidence="1" key="2">
    <citation type="submission" date="2017-10" db="EMBL/GenBank/DDBJ databases">
        <title>Ladona fulva Genome sequencing and assembly.</title>
        <authorList>
            <person name="Murali S."/>
            <person name="Richards S."/>
            <person name="Bandaranaike D."/>
            <person name="Bellair M."/>
            <person name="Blankenburg K."/>
            <person name="Chao H."/>
            <person name="Dinh H."/>
            <person name="Doddapaneni H."/>
            <person name="Dugan-Rocha S."/>
            <person name="Elkadiri S."/>
            <person name="Gnanaolivu R."/>
            <person name="Hernandez B."/>
            <person name="Skinner E."/>
            <person name="Javaid M."/>
            <person name="Lee S."/>
            <person name="Li M."/>
            <person name="Ming W."/>
            <person name="Munidasa M."/>
            <person name="Muniz J."/>
            <person name="Nguyen L."/>
            <person name="Hughes D."/>
            <person name="Osuji N."/>
            <person name="Pu L.-L."/>
            <person name="Puazo M."/>
            <person name="Qu C."/>
            <person name="Quiroz J."/>
            <person name="Raj R."/>
            <person name="Weissenberger G."/>
            <person name="Xin Y."/>
            <person name="Zou X."/>
            <person name="Han Y."/>
            <person name="Worley K."/>
            <person name="Muzny D."/>
            <person name="Gibbs R."/>
        </authorList>
    </citation>
    <scope>NUCLEOTIDE SEQUENCE</scope>
    <source>
        <strain evidence="1">Sampled in the wild</strain>
    </source>
</reference>
<dbReference type="Proteomes" id="UP000792457">
    <property type="component" value="Unassembled WGS sequence"/>
</dbReference>
<evidence type="ECO:0000313" key="2">
    <source>
        <dbReference type="Proteomes" id="UP000792457"/>
    </source>
</evidence>
<evidence type="ECO:0000313" key="1">
    <source>
        <dbReference type="EMBL" id="KAG8228653.1"/>
    </source>
</evidence>
<dbReference type="EMBL" id="KZ308379">
    <property type="protein sequence ID" value="KAG8228653.1"/>
    <property type="molecule type" value="Genomic_DNA"/>
</dbReference>
<reference evidence="1" key="1">
    <citation type="submission" date="2013-04" db="EMBL/GenBank/DDBJ databases">
        <authorList>
            <person name="Qu J."/>
            <person name="Murali S.C."/>
            <person name="Bandaranaike D."/>
            <person name="Bellair M."/>
            <person name="Blankenburg K."/>
            <person name="Chao H."/>
            <person name="Dinh H."/>
            <person name="Doddapaneni H."/>
            <person name="Downs B."/>
            <person name="Dugan-Rocha S."/>
            <person name="Elkadiri S."/>
            <person name="Gnanaolivu R.D."/>
            <person name="Hernandez B."/>
            <person name="Javaid M."/>
            <person name="Jayaseelan J.C."/>
            <person name="Lee S."/>
            <person name="Li M."/>
            <person name="Ming W."/>
            <person name="Munidasa M."/>
            <person name="Muniz J."/>
            <person name="Nguyen L."/>
            <person name="Ongeri F."/>
            <person name="Osuji N."/>
            <person name="Pu L.-L."/>
            <person name="Puazo M."/>
            <person name="Qu C."/>
            <person name="Quiroz J."/>
            <person name="Raj R."/>
            <person name="Weissenberger G."/>
            <person name="Xin Y."/>
            <person name="Zou X."/>
            <person name="Han Y."/>
            <person name="Richards S."/>
            <person name="Worley K."/>
            <person name="Muzny D."/>
            <person name="Gibbs R."/>
        </authorList>
    </citation>
    <scope>NUCLEOTIDE SEQUENCE</scope>
    <source>
        <strain evidence="1">Sampled in the wild</strain>
    </source>
</reference>